<keyword evidence="2" id="KW-1185">Reference proteome</keyword>
<feature type="compositionally biased region" description="Basic and acidic residues" evidence="1">
    <location>
        <begin position="15"/>
        <end position="24"/>
    </location>
</feature>
<feature type="region of interest" description="Disordered" evidence="1">
    <location>
        <begin position="112"/>
        <end position="132"/>
    </location>
</feature>
<name>A0ABM4TH24_BOSIN</name>
<dbReference type="GeneID" id="139187247"/>
<dbReference type="RefSeq" id="XP_070659360.1">
    <property type="nucleotide sequence ID" value="XM_070803259.1"/>
</dbReference>
<evidence type="ECO:0000313" key="3">
    <source>
        <dbReference type="RefSeq" id="XP_070659360.1"/>
    </source>
</evidence>
<protein>
    <submittedName>
        <fullName evidence="3">Uncharacterized protein</fullName>
    </submittedName>
</protein>
<organism evidence="2 3">
    <name type="scientific">Bos indicus</name>
    <name type="common">Zebu</name>
    <dbReference type="NCBI Taxonomy" id="9915"/>
    <lineage>
        <taxon>Eukaryota</taxon>
        <taxon>Metazoa</taxon>
        <taxon>Chordata</taxon>
        <taxon>Craniata</taxon>
        <taxon>Vertebrata</taxon>
        <taxon>Euteleostomi</taxon>
        <taxon>Mammalia</taxon>
        <taxon>Eutheria</taxon>
        <taxon>Laurasiatheria</taxon>
        <taxon>Artiodactyla</taxon>
        <taxon>Ruminantia</taxon>
        <taxon>Pecora</taxon>
        <taxon>Bovidae</taxon>
        <taxon>Bovinae</taxon>
        <taxon>Bos</taxon>
    </lineage>
</organism>
<accession>A0ABM4TH24</accession>
<evidence type="ECO:0000256" key="1">
    <source>
        <dbReference type="SAM" id="MobiDB-lite"/>
    </source>
</evidence>
<sequence length="258" mass="27759">MKRHGRETFLQGNTEDPRTCREDCLSLTPSPSCSQESPQEKGSFSNSKKLCPTPARNPFPSTRRHARPASGFRCKQLFGPEREWPGRELARRAWRVASRGGTKAALSLNLPAVSASSSPPPDITGPRSTENGEAASAISISSLACGLRRAASLRIRFPHLLRSGRLPSCRSAGDLAAAEAGRMRGGKGRFNLCPPEAASLAALRAVLPAGLGCPGRGCRSPEQLLIQENHAFLSLYSKTANYTNRNRCEGSIFKSKSS</sequence>
<proteinExistence type="predicted"/>
<feature type="region of interest" description="Disordered" evidence="1">
    <location>
        <begin position="1"/>
        <end position="70"/>
    </location>
</feature>
<evidence type="ECO:0000313" key="2">
    <source>
        <dbReference type="Proteomes" id="UP001652663"/>
    </source>
</evidence>
<gene>
    <name evidence="3" type="primary">LOC139187247</name>
</gene>
<dbReference type="Proteomes" id="UP001652663">
    <property type="component" value="Chromosome 15"/>
</dbReference>
<reference evidence="3" key="1">
    <citation type="submission" date="2025-08" db="UniProtKB">
        <authorList>
            <consortium name="RefSeq"/>
        </authorList>
    </citation>
    <scope>IDENTIFICATION</scope>
    <source>
        <tissue evidence="3">Blood</tissue>
    </source>
</reference>